<dbReference type="EMBL" id="MLKD01000002">
    <property type="protein sequence ID" value="OQE30102.1"/>
    <property type="molecule type" value="Genomic_DNA"/>
</dbReference>
<feature type="transmembrane region" description="Helical" evidence="6">
    <location>
        <begin position="289"/>
        <end position="306"/>
    </location>
</feature>
<evidence type="ECO:0000256" key="1">
    <source>
        <dbReference type="ARBA" id="ARBA00004141"/>
    </source>
</evidence>
<evidence type="ECO:0000259" key="7">
    <source>
        <dbReference type="PROSITE" id="PS50850"/>
    </source>
</evidence>
<comment type="caution">
    <text evidence="8">The sequence shown here is derived from an EMBL/GenBank/DDBJ whole genome shotgun (WGS) entry which is preliminary data.</text>
</comment>
<dbReference type="PANTHER" id="PTHR23502">
    <property type="entry name" value="MAJOR FACILITATOR SUPERFAMILY"/>
    <property type="match status" value="1"/>
</dbReference>
<dbReference type="InterPro" id="IPR011701">
    <property type="entry name" value="MFS"/>
</dbReference>
<dbReference type="OrthoDB" id="3936150at2759"/>
<feature type="transmembrane region" description="Helical" evidence="6">
    <location>
        <begin position="402"/>
        <end position="422"/>
    </location>
</feature>
<evidence type="ECO:0000256" key="6">
    <source>
        <dbReference type="SAM" id="Phobius"/>
    </source>
</evidence>
<feature type="transmembrane region" description="Helical" evidence="6">
    <location>
        <begin position="129"/>
        <end position="152"/>
    </location>
</feature>
<feature type="transmembrane region" description="Helical" evidence="6">
    <location>
        <begin position="256"/>
        <end position="277"/>
    </location>
</feature>
<feature type="transmembrane region" description="Helical" evidence="6">
    <location>
        <begin position="459"/>
        <end position="478"/>
    </location>
</feature>
<organism evidence="8 9">
    <name type="scientific">Penicillium steckii</name>
    <dbReference type="NCBI Taxonomy" id="303698"/>
    <lineage>
        <taxon>Eukaryota</taxon>
        <taxon>Fungi</taxon>
        <taxon>Dikarya</taxon>
        <taxon>Ascomycota</taxon>
        <taxon>Pezizomycotina</taxon>
        <taxon>Eurotiomycetes</taxon>
        <taxon>Eurotiomycetidae</taxon>
        <taxon>Eurotiales</taxon>
        <taxon>Aspergillaceae</taxon>
        <taxon>Penicillium</taxon>
    </lineage>
</organism>
<dbReference type="AlphaFoldDB" id="A0A1V6TUM6"/>
<feature type="compositionally biased region" description="Low complexity" evidence="5">
    <location>
        <begin position="27"/>
        <end position="39"/>
    </location>
</feature>
<dbReference type="STRING" id="303698.A0A1V6TUM6"/>
<dbReference type="PANTHER" id="PTHR23502:SF47">
    <property type="entry name" value="MAJOR FACILITATOR SUPERFAMILY (MFS) PROFILE DOMAIN-CONTAINING PROTEIN-RELATED"/>
    <property type="match status" value="1"/>
</dbReference>
<dbReference type="PROSITE" id="PS50850">
    <property type="entry name" value="MFS"/>
    <property type="match status" value="1"/>
</dbReference>
<keyword evidence="4 6" id="KW-0472">Membrane</keyword>
<keyword evidence="2 6" id="KW-0812">Transmembrane</keyword>
<dbReference type="Proteomes" id="UP000191285">
    <property type="component" value="Unassembled WGS sequence"/>
</dbReference>
<dbReference type="InterPro" id="IPR020846">
    <property type="entry name" value="MFS_dom"/>
</dbReference>
<evidence type="ECO:0000313" key="8">
    <source>
        <dbReference type="EMBL" id="OQE30102.1"/>
    </source>
</evidence>
<gene>
    <name evidence="8" type="ORF">PENSTE_c002G08115</name>
</gene>
<evidence type="ECO:0000313" key="9">
    <source>
        <dbReference type="Proteomes" id="UP000191285"/>
    </source>
</evidence>
<evidence type="ECO:0000256" key="5">
    <source>
        <dbReference type="SAM" id="MobiDB-lite"/>
    </source>
</evidence>
<protein>
    <recommendedName>
        <fullName evidence="7">Major facilitator superfamily (MFS) profile domain-containing protein</fullName>
    </recommendedName>
</protein>
<reference evidence="9" key="1">
    <citation type="journal article" date="2017" name="Nat. Microbiol.">
        <title>Global analysis of biosynthetic gene clusters reveals vast potential of secondary metabolite production in Penicillium species.</title>
        <authorList>
            <person name="Nielsen J.C."/>
            <person name="Grijseels S."/>
            <person name="Prigent S."/>
            <person name="Ji B."/>
            <person name="Dainat J."/>
            <person name="Nielsen K.F."/>
            <person name="Frisvad J.C."/>
            <person name="Workman M."/>
            <person name="Nielsen J."/>
        </authorList>
    </citation>
    <scope>NUCLEOTIDE SEQUENCE [LARGE SCALE GENOMIC DNA]</scope>
    <source>
        <strain evidence="9">IBT 24891</strain>
    </source>
</reference>
<keyword evidence="9" id="KW-1185">Reference proteome</keyword>
<dbReference type="Pfam" id="PF07690">
    <property type="entry name" value="MFS_1"/>
    <property type="match status" value="1"/>
</dbReference>
<feature type="region of interest" description="Disordered" evidence="5">
    <location>
        <begin position="15"/>
        <end position="80"/>
    </location>
</feature>
<comment type="subcellular location">
    <subcellularLocation>
        <location evidence="1">Membrane</location>
        <topology evidence="1">Multi-pass membrane protein</topology>
    </subcellularLocation>
</comment>
<feature type="transmembrane region" description="Helical" evidence="6">
    <location>
        <begin position="172"/>
        <end position="189"/>
    </location>
</feature>
<dbReference type="CDD" id="cd17323">
    <property type="entry name" value="MFS_Tpo1_MDR_like"/>
    <property type="match status" value="1"/>
</dbReference>
<evidence type="ECO:0000256" key="4">
    <source>
        <dbReference type="ARBA" id="ARBA00023136"/>
    </source>
</evidence>
<dbReference type="InterPro" id="IPR036259">
    <property type="entry name" value="MFS_trans_sf"/>
</dbReference>
<feature type="transmembrane region" description="Helical" evidence="6">
    <location>
        <begin position="553"/>
        <end position="575"/>
    </location>
</feature>
<evidence type="ECO:0000256" key="2">
    <source>
        <dbReference type="ARBA" id="ARBA00022692"/>
    </source>
</evidence>
<feature type="domain" description="Major facilitator superfamily (MFS) profile" evidence="7">
    <location>
        <begin position="131"/>
        <end position="606"/>
    </location>
</feature>
<dbReference type="SUPFAM" id="SSF103473">
    <property type="entry name" value="MFS general substrate transporter"/>
    <property type="match status" value="1"/>
</dbReference>
<feature type="transmembrane region" description="Helical" evidence="6">
    <location>
        <begin position="196"/>
        <end position="216"/>
    </location>
</feature>
<dbReference type="GO" id="GO:0022857">
    <property type="term" value="F:transmembrane transporter activity"/>
    <property type="evidence" value="ECO:0007669"/>
    <property type="project" value="InterPro"/>
</dbReference>
<keyword evidence="3 6" id="KW-1133">Transmembrane helix</keyword>
<dbReference type="GO" id="GO:0005886">
    <property type="term" value="C:plasma membrane"/>
    <property type="evidence" value="ECO:0007669"/>
    <property type="project" value="TreeGrafter"/>
</dbReference>
<evidence type="ECO:0000256" key="3">
    <source>
        <dbReference type="ARBA" id="ARBA00022989"/>
    </source>
</evidence>
<feature type="transmembrane region" description="Helical" evidence="6">
    <location>
        <begin position="516"/>
        <end position="541"/>
    </location>
</feature>
<feature type="transmembrane region" description="Helical" evidence="6">
    <location>
        <begin position="222"/>
        <end position="244"/>
    </location>
</feature>
<sequence>MQSYLQYRRLGNNVREQLKTIPNTHQNTTRENNTLTNNTPSIDAPQRSNSDSPEETSDQDQSGTENETSQEKHLNTQDSSRVTLAQSIAGVNIQKQLDSTNQPAHLFIVGWQDENDPQNPRNYPFSSRFIATLLVSALAWIVGAASSINSGILPQTTETFHVSDVVGSLDTGLYLLGFAAGSLISGPLSEILGRNLIYTGSLTLFMIFIMASSLAPNIGALLAFRFLAGIFGCPPLTCAGGTIADLWNPLEKTIYFPMYAVLSFGGPVLGPVIASYIGQTGVLSFRWTGWIILIMSGLIFVLIVLFQPETYSPLLLKWKGKNLRRETGDERFRSEMDMEKVHLFRLIGGAMKRQVLITIHEPIILLISLYMTVLYIVLFTFFDGYSFIFEDTHGLSQGMTNIVWVAMYVGIALASLLVPFVYKGTKKAFTEAAMAAKGADPTLDPHALDGVHTQPEIRLWFAMVGAPAIPISLFWMGWTDFVSFIRAFPPLFPPFILVSTSFRELDSNKVQESVSVWSPIIASSVFGFGTICVFISSYMYVIDTYDIYAASALGFMTVSRYCAAGGMTIVGIPFYQNMGVHWTLTILGCISAIMVPVPYVFYRFGPVIRRWSRYAITEDVKV</sequence>
<proteinExistence type="predicted"/>
<name>A0A1V6TUM6_9EURO</name>
<dbReference type="Gene3D" id="1.20.1250.20">
    <property type="entry name" value="MFS general substrate transporter like domains"/>
    <property type="match status" value="1"/>
</dbReference>
<accession>A0A1V6TUM6</accession>
<feature type="transmembrane region" description="Helical" evidence="6">
    <location>
        <begin position="363"/>
        <end position="382"/>
    </location>
</feature>
<feature type="transmembrane region" description="Helical" evidence="6">
    <location>
        <begin position="581"/>
        <end position="602"/>
    </location>
</feature>